<organism evidence="2 3">
    <name type="scientific">Mycolicibacterium poriferae</name>
    <dbReference type="NCBI Taxonomy" id="39694"/>
    <lineage>
        <taxon>Bacteria</taxon>
        <taxon>Bacillati</taxon>
        <taxon>Actinomycetota</taxon>
        <taxon>Actinomycetes</taxon>
        <taxon>Mycobacteriales</taxon>
        <taxon>Mycobacteriaceae</taxon>
        <taxon>Mycolicibacterium</taxon>
    </lineage>
</organism>
<name>A0A6N4V9Y0_9MYCO</name>
<dbReference type="EMBL" id="AP022570">
    <property type="protein sequence ID" value="BBX50828.1"/>
    <property type="molecule type" value="Genomic_DNA"/>
</dbReference>
<gene>
    <name evidence="2" type="ORF">MPOR_18540</name>
</gene>
<evidence type="ECO:0000256" key="1">
    <source>
        <dbReference type="ARBA" id="ARBA00006479"/>
    </source>
</evidence>
<dbReference type="InterPro" id="IPR000600">
    <property type="entry name" value="ROK"/>
</dbReference>
<dbReference type="InterPro" id="IPR043129">
    <property type="entry name" value="ATPase_NBD"/>
</dbReference>
<dbReference type="InterPro" id="IPR036390">
    <property type="entry name" value="WH_DNA-bd_sf"/>
</dbReference>
<sequence length="414" mass="42706">MLSTTTVITAPAAPLVVAPRLGVADTAAAAVLAVIRRRGPVTRDVIVTVTSLSAATVNRQVGTLIDAGLLQERPDLAASGAVGRPRIPVELNHRPFLTLGVHIGARSTSIVATDIRGHTLDAIETPTPQSDPATALPALADTARRYLQRWRRRQVVWIGVAVGGTVDSASGSVTHPRLGWRAAPVGTVIAERLGLRVSVAPHVDAMAAAELVFGLPRSDAPAATTLYVYARETVGFALTIGGKVHTPARGPGSIAGLPVQRDLNGQPATLEDAVSDDAVLRAARAARIAPGATTVAAVTRAARAGDKAAAALLTDRARILGEAVALLADLLNPDSVVVGGQAFTCYPEGMAAMQDAFARRSTVSGGRVRATVFGDRVQEAGAGVVSLSALYADPVSAMRRARAMAADGRGRFDN</sequence>
<dbReference type="Gene3D" id="3.30.420.40">
    <property type="match status" value="2"/>
</dbReference>
<dbReference type="RefSeq" id="WP_163673345.1">
    <property type="nucleotide sequence ID" value="NZ_AP022570.1"/>
</dbReference>
<dbReference type="Proteomes" id="UP000466785">
    <property type="component" value="Chromosome"/>
</dbReference>
<dbReference type="PANTHER" id="PTHR18964">
    <property type="entry name" value="ROK (REPRESSOR, ORF, KINASE) FAMILY"/>
    <property type="match status" value="1"/>
</dbReference>
<dbReference type="Gene3D" id="1.10.10.10">
    <property type="entry name" value="Winged helix-like DNA-binding domain superfamily/Winged helix DNA-binding domain"/>
    <property type="match status" value="1"/>
</dbReference>
<dbReference type="Pfam" id="PF00480">
    <property type="entry name" value="ROK"/>
    <property type="match status" value="1"/>
</dbReference>
<accession>A0A6N4V9Y0</accession>
<protein>
    <submittedName>
        <fullName evidence="2">Transcriptional regulator</fullName>
    </submittedName>
</protein>
<dbReference type="PANTHER" id="PTHR18964:SF149">
    <property type="entry name" value="BIFUNCTIONAL UDP-N-ACETYLGLUCOSAMINE 2-EPIMERASE_N-ACETYLMANNOSAMINE KINASE"/>
    <property type="match status" value="1"/>
</dbReference>
<comment type="similarity">
    <text evidence="1">Belongs to the ROK (NagC/XylR) family.</text>
</comment>
<evidence type="ECO:0000313" key="2">
    <source>
        <dbReference type="EMBL" id="BBX50828.1"/>
    </source>
</evidence>
<keyword evidence="3" id="KW-1185">Reference proteome</keyword>
<proteinExistence type="inferred from homology"/>
<reference evidence="2 3" key="1">
    <citation type="journal article" date="2019" name="Emerg. Microbes Infect.">
        <title>Comprehensive subspecies identification of 175 nontuberculous mycobacteria species based on 7547 genomic profiles.</title>
        <authorList>
            <person name="Matsumoto Y."/>
            <person name="Kinjo T."/>
            <person name="Motooka D."/>
            <person name="Nabeya D."/>
            <person name="Jung N."/>
            <person name="Uechi K."/>
            <person name="Horii T."/>
            <person name="Iida T."/>
            <person name="Fujita J."/>
            <person name="Nakamura S."/>
        </authorList>
    </citation>
    <scope>NUCLEOTIDE SEQUENCE [LARGE SCALE GENOMIC DNA]</scope>
    <source>
        <strain evidence="2 3">JCM 12603</strain>
    </source>
</reference>
<dbReference type="SUPFAM" id="SSF53067">
    <property type="entry name" value="Actin-like ATPase domain"/>
    <property type="match status" value="1"/>
</dbReference>
<dbReference type="KEGG" id="mpof:MPOR_18540"/>
<dbReference type="SUPFAM" id="SSF46785">
    <property type="entry name" value="Winged helix' DNA-binding domain"/>
    <property type="match status" value="1"/>
</dbReference>
<dbReference type="AlphaFoldDB" id="A0A6N4V9Y0"/>
<evidence type="ECO:0000313" key="3">
    <source>
        <dbReference type="Proteomes" id="UP000466785"/>
    </source>
</evidence>
<dbReference type="InterPro" id="IPR036388">
    <property type="entry name" value="WH-like_DNA-bd_sf"/>
</dbReference>